<gene>
    <name evidence="1" type="ORF">ERS852448_01930</name>
</gene>
<dbReference type="GeneID" id="97389773"/>
<dbReference type="RefSeq" id="WP_055290418.1">
    <property type="nucleotide sequence ID" value="NZ_CP173382.1"/>
</dbReference>
<evidence type="ECO:0000313" key="2">
    <source>
        <dbReference type="Proteomes" id="UP000095492"/>
    </source>
</evidence>
<dbReference type="STRING" id="39490.ERS852448_01930"/>
<dbReference type="EMBL" id="CYYA01000012">
    <property type="protein sequence ID" value="CUN11390.1"/>
    <property type="molecule type" value="Genomic_DNA"/>
</dbReference>
<evidence type="ECO:0000313" key="1">
    <source>
        <dbReference type="EMBL" id="CUN11390.1"/>
    </source>
</evidence>
<proteinExistence type="predicted"/>
<dbReference type="AlphaFoldDB" id="A0A173UAA6"/>
<accession>A0A173UAA6</accession>
<dbReference type="Proteomes" id="UP000095492">
    <property type="component" value="Unassembled WGS sequence"/>
</dbReference>
<reference evidence="1 2" key="1">
    <citation type="submission" date="2015-09" db="EMBL/GenBank/DDBJ databases">
        <authorList>
            <consortium name="Pathogen Informatics"/>
        </authorList>
    </citation>
    <scope>NUCLEOTIDE SEQUENCE [LARGE SCALE GENOMIC DNA]</scope>
    <source>
        <strain evidence="1 2">2789STDY5608891</strain>
    </source>
</reference>
<protein>
    <submittedName>
        <fullName evidence="1">Uncharacterized protein</fullName>
    </submittedName>
</protein>
<organism evidence="1 2">
    <name type="scientific">Eubacterium ramulus</name>
    <dbReference type="NCBI Taxonomy" id="39490"/>
    <lineage>
        <taxon>Bacteria</taxon>
        <taxon>Bacillati</taxon>
        <taxon>Bacillota</taxon>
        <taxon>Clostridia</taxon>
        <taxon>Eubacteriales</taxon>
        <taxon>Eubacteriaceae</taxon>
        <taxon>Eubacterium</taxon>
    </lineage>
</organism>
<sequence>MPAIFPDDPELNYHNLEGVHNDSEAMTIFPRIKDMPAEEQKKARHNLLKYCELDTYAMVKVWGELVRVLEGDTEDGEN</sequence>
<name>A0A173UAA6_EUBRA</name>